<dbReference type="RefSeq" id="WP_345150313.1">
    <property type="nucleotide sequence ID" value="NZ_BAABEO010000011.1"/>
</dbReference>
<dbReference type="NCBIfam" id="TIGR01093">
    <property type="entry name" value="aroD"/>
    <property type="match status" value="1"/>
</dbReference>
<dbReference type="EC" id="4.2.1.10" evidence="4"/>
<dbReference type="Gene3D" id="3.20.20.70">
    <property type="entry name" value="Aldolase class I"/>
    <property type="match status" value="1"/>
</dbReference>
<dbReference type="PANTHER" id="PTHR43699">
    <property type="entry name" value="3-DEHYDROQUINATE DEHYDRATASE"/>
    <property type="match status" value="1"/>
</dbReference>
<gene>
    <name evidence="4 5" type="primary">aroD</name>
    <name evidence="5" type="ORF">GCM10023081_19020</name>
</gene>
<dbReference type="InterPro" id="IPR050146">
    <property type="entry name" value="Type-I_3-dehydroquinase"/>
</dbReference>
<comment type="subunit">
    <text evidence="4">Homodimer.</text>
</comment>
<dbReference type="PANTHER" id="PTHR43699:SF1">
    <property type="entry name" value="3-DEHYDROQUINATE DEHYDRATASE"/>
    <property type="match status" value="1"/>
</dbReference>
<keyword evidence="6" id="KW-1185">Reference proteome</keyword>
<reference evidence="6" key="1">
    <citation type="journal article" date="2019" name="Int. J. Syst. Evol. Microbiol.">
        <title>The Global Catalogue of Microorganisms (GCM) 10K type strain sequencing project: providing services to taxonomists for standard genome sequencing and annotation.</title>
        <authorList>
            <consortium name="The Broad Institute Genomics Platform"/>
            <consortium name="The Broad Institute Genome Sequencing Center for Infectious Disease"/>
            <person name="Wu L."/>
            <person name="Ma J."/>
        </authorList>
    </citation>
    <scope>NUCLEOTIDE SEQUENCE [LARGE SCALE GENOMIC DNA]</scope>
    <source>
        <strain evidence="6">JCM 30742</strain>
    </source>
</reference>
<proteinExistence type="inferred from homology"/>
<evidence type="ECO:0000313" key="5">
    <source>
        <dbReference type="EMBL" id="GAA3681124.1"/>
    </source>
</evidence>
<dbReference type="InterPro" id="IPR001381">
    <property type="entry name" value="DHquinase_I"/>
</dbReference>
<comment type="pathway">
    <text evidence="4">Metabolic intermediate biosynthesis; chorismate biosynthesis; chorismate from D-erythrose 4-phosphate and phosphoenolpyruvate: step 3/7.</text>
</comment>
<comment type="caution">
    <text evidence="5">The sequence shown here is derived from an EMBL/GenBank/DDBJ whole genome shotgun (WGS) entry which is preliminary data.</text>
</comment>
<comment type="function">
    <text evidence="4">Involved in the third step of the chorismate pathway, which leads to the biosynthesis of aromatic amino acids. Catalyzes the cis-dehydration of 3-dehydroquinate (DHQ) and introduces the first double bond of the aromatic ring to yield 3-dehydroshikimate.</text>
</comment>
<evidence type="ECO:0000313" key="6">
    <source>
        <dbReference type="Proteomes" id="UP001500752"/>
    </source>
</evidence>
<evidence type="ECO:0000256" key="3">
    <source>
        <dbReference type="ARBA" id="ARBA00023270"/>
    </source>
</evidence>
<feature type="active site" description="Proton donor/acceptor" evidence="4">
    <location>
        <position position="147"/>
    </location>
</feature>
<dbReference type="InterPro" id="IPR013785">
    <property type="entry name" value="Aldolase_TIM"/>
</dbReference>
<comment type="catalytic activity">
    <reaction evidence="1 4">
        <text>3-dehydroquinate = 3-dehydroshikimate + H2O</text>
        <dbReference type="Rhea" id="RHEA:21096"/>
        <dbReference type="ChEBI" id="CHEBI:15377"/>
        <dbReference type="ChEBI" id="CHEBI:16630"/>
        <dbReference type="ChEBI" id="CHEBI:32364"/>
        <dbReference type="EC" id="4.2.1.10"/>
    </reaction>
</comment>
<feature type="active site" description="Schiff-base intermediate with substrate" evidence="4">
    <location>
        <position position="174"/>
    </location>
</feature>
<evidence type="ECO:0000256" key="1">
    <source>
        <dbReference type="ARBA" id="ARBA00001864"/>
    </source>
</evidence>
<organism evidence="5 6">
    <name type="scientific">Arthrobacter ginkgonis</name>
    <dbReference type="NCBI Taxonomy" id="1630594"/>
    <lineage>
        <taxon>Bacteria</taxon>
        <taxon>Bacillati</taxon>
        <taxon>Actinomycetota</taxon>
        <taxon>Actinomycetes</taxon>
        <taxon>Micrococcales</taxon>
        <taxon>Micrococcaceae</taxon>
        <taxon>Arthrobacter</taxon>
    </lineage>
</organism>
<name>A0ABP7C9M7_9MICC</name>
<evidence type="ECO:0000256" key="4">
    <source>
        <dbReference type="HAMAP-Rule" id="MF_00214"/>
    </source>
</evidence>
<evidence type="ECO:0000256" key="2">
    <source>
        <dbReference type="ARBA" id="ARBA00023239"/>
    </source>
</evidence>
<feature type="binding site" evidence="4">
    <location>
        <position position="86"/>
    </location>
    <ligand>
        <name>3-dehydroquinate</name>
        <dbReference type="ChEBI" id="CHEBI:32364"/>
    </ligand>
</feature>
<dbReference type="SUPFAM" id="SSF51569">
    <property type="entry name" value="Aldolase"/>
    <property type="match status" value="1"/>
</dbReference>
<feature type="binding site" evidence="4">
    <location>
        <position position="236"/>
    </location>
    <ligand>
        <name>3-dehydroquinate</name>
        <dbReference type="ChEBI" id="CHEBI:32364"/>
    </ligand>
</feature>
<feature type="binding site" evidence="4">
    <location>
        <position position="240"/>
    </location>
    <ligand>
        <name>3-dehydroquinate</name>
        <dbReference type="ChEBI" id="CHEBI:32364"/>
    </ligand>
</feature>
<feature type="binding site" evidence="4">
    <location>
        <position position="217"/>
    </location>
    <ligand>
        <name>3-dehydroquinate</name>
        <dbReference type="ChEBI" id="CHEBI:32364"/>
    </ligand>
</feature>
<feature type="binding site" evidence="4">
    <location>
        <begin position="50"/>
        <end position="52"/>
    </location>
    <ligand>
        <name>3-dehydroquinate</name>
        <dbReference type="ChEBI" id="CHEBI:32364"/>
    </ligand>
</feature>
<protein>
    <recommendedName>
        <fullName evidence="4">3-dehydroquinate dehydratase</fullName>
        <shortName evidence="4">3-dehydroquinase</shortName>
        <ecNumber evidence="4">4.2.1.10</ecNumber>
    </recommendedName>
    <alternativeName>
        <fullName evidence="4">Type I DHQase</fullName>
    </alternativeName>
    <alternativeName>
        <fullName evidence="4">Type I dehydroquinase</fullName>
        <shortName evidence="4">DHQ1</shortName>
    </alternativeName>
</protein>
<dbReference type="CDD" id="cd00502">
    <property type="entry name" value="DHQase_I"/>
    <property type="match status" value="1"/>
</dbReference>
<dbReference type="Proteomes" id="UP001500752">
    <property type="component" value="Unassembled WGS sequence"/>
</dbReference>
<sequence length="263" mass="26900">MPAPITPVHVKGTPIGEGRPKIVVSVTGRTTAALLEQVDALAGHGVDIVEWRVDHFGALADLESVLAAGRELAARLADIPLLFTCRTSAEGGAAEISAAAYATLNATLAASGLVDLVDVEYERDGAAVERVLAAARAHGVPVVASYHDFGKTPARGEIVARLCAMQEAGFDVCKIAVMPRSAADVLTLLDATRTMHEDHADRPLITMSMGPLGLVSRLAGGLVGSAATFGMVGEASAPGQAPVDELSAALRLLDAGSAVPARG</sequence>
<dbReference type="Pfam" id="PF01487">
    <property type="entry name" value="DHquinase_I"/>
    <property type="match status" value="1"/>
</dbReference>
<accession>A0ABP7C9M7</accession>
<dbReference type="EMBL" id="BAABEO010000011">
    <property type="protein sequence ID" value="GAA3681124.1"/>
    <property type="molecule type" value="Genomic_DNA"/>
</dbReference>
<feature type="binding site" evidence="4">
    <location>
        <position position="25"/>
    </location>
    <ligand>
        <name>3-dehydroquinate</name>
        <dbReference type="ChEBI" id="CHEBI:32364"/>
    </ligand>
</feature>
<keyword evidence="2 4" id="KW-0456">Lyase</keyword>
<comment type="similarity">
    <text evidence="4">Belongs to the type-I 3-dehydroquinase family.</text>
</comment>
<keyword evidence="4" id="KW-0028">Amino-acid biosynthesis</keyword>
<keyword evidence="4" id="KW-0057">Aromatic amino acid biosynthesis</keyword>
<keyword evidence="3 4" id="KW-0704">Schiff base</keyword>
<dbReference type="HAMAP" id="MF_00214">
    <property type="entry name" value="AroD"/>
    <property type="match status" value="1"/>
</dbReference>